<evidence type="ECO:0000256" key="9">
    <source>
        <dbReference type="RuleBase" id="RU010713"/>
    </source>
</evidence>
<gene>
    <name evidence="9" type="primary">inx</name>
    <name evidence="10" type="ORF">UXM345_LOCUS19608</name>
</gene>
<comment type="caution">
    <text evidence="10">The sequence shown here is derived from an EMBL/GenBank/DDBJ whole genome shotgun (WGS) entry which is preliminary data.</text>
</comment>
<evidence type="ECO:0000256" key="2">
    <source>
        <dbReference type="ARBA" id="ARBA00022448"/>
    </source>
</evidence>
<evidence type="ECO:0000256" key="1">
    <source>
        <dbReference type="ARBA" id="ARBA00004651"/>
    </source>
</evidence>
<proteinExistence type="inferred from homology"/>
<dbReference type="GO" id="GO:0005243">
    <property type="term" value="F:gap junction channel activity"/>
    <property type="evidence" value="ECO:0007669"/>
    <property type="project" value="TreeGrafter"/>
</dbReference>
<dbReference type="AlphaFoldDB" id="A0A819SW01"/>
<dbReference type="PRINTS" id="PR01262">
    <property type="entry name" value="INNEXIN"/>
</dbReference>
<keyword evidence="8 9" id="KW-0407">Ion channel</keyword>
<keyword evidence="3" id="KW-1003">Cell membrane</keyword>
<dbReference type="InterPro" id="IPR000990">
    <property type="entry name" value="Innexin"/>
</dbReference>
<dbReference type="GO" id="GO:0034220">
    <property type="term" value="P:monoatomic ion transmembrane transport"/>
    <property type="evidence" value="ECO:0007669"/>
    <property type="project" value="UniProtKB-KW"/>
</dbReference>
<dbReference type="Pfam" id="PF00876">
    <property type="entry name" value="Innexin"/>
    <property type="match status" value="1"/>
</dbReference>
<evidence type="ECO:0000256" key="7">
    <source>
        <dbReference type="ARBA" id="ARBA00023136"/>
    </source>
</evidence>
<keyword evidence="2 9" id="KW-0813">Transport</keyword>
<dbReference type="PANTHER" id="PTHR11893:SF36">
    <property type="entry name" value="INNEXIN-5"/>
    <property type="match status" value="1"/>
</dbReference>
<evidence type="ECO:0000256" key="4">
    <source>
        <dbReference type="ARBA" id="ARBA00022692"/>
    </source>
</evidence>
<sequence length="400" mass="46609">MIHILLEILRSKLSSMSFGMDDRIDRLIRKTTISMMIFGALIIGSNRYFGSPISCATTELPHGISQHWVDTFCWITDKKVAPIQIIGNNYSRMSTSYYQFTVETLILVIIVLSFPHYIWHAILGKSGYKLKNIASLISATKQTVGSQRMTNIKELACHIQITRHYHRLHWTFDEDLQRRLSHLKLSKCFIQFHRKFWYQNRYFIPLMYIFIKIYYIMSILAIFFLLEYCLGFKYVFLGLPIIGKIKSKNTSALLDESFFPQRTWCLISRQKLGGIDETWADCVLPINVLNNTVFSLLWFWLVFILLMSICGLFQTLYNMLPFSARSSLGHHLRAHDLYDMKDNAVVHDFICKCPPDIILMLRLYEVELGNTLAGQVIGQLFMAFKKNYVSREDSVAIELP</sequence>
<keyword evidence="7 9" id="KW-0472">Membrane</keyword>
<accession>A0A819SW01</accession>
<keyword evidence="6 9" id="KW-0406">Ion transport</keyword>
<comment type="caution">
    <text evidence="9">Lacks conserved residue(s) required for the propagation of feature annotation.</text>
</comment>
<evidence type="ECO:0000256" key="3">
    <source>
        <dbReference type="ARBA" id="ARBA00022475"/>
    </source>
</evidence>
<keyword evidence="5 9" id="KW-1133">Transmembrane helix</keyword>
<name>A0A819SW01_9BILA</name>
<dbReference type="EMBL" id="CAJOBF010002810">
    <property type="protein sequence ID" value="CAF4057301.1"/>
    <property type="molecule type" value="Genomic_DNA"/>
</dbReference>
<dbReference type="GO" id="GO:0005921">
    <property type="term" value="C:gap junction"/>
    <property type="evidence" value="ECO:0007669"/>
    <property type="project" value="UniProtKB-UniRule"/>
</dbReference>
<evidence type="ECO:0000313" key="11">
    <source>
        <dbReference type="Proteomes" id="UP000663842"/>
    </source>
</evidence>
<dbReference type="PROSITE" id="PS51013">
    <property type="entry name" value="PANNEXIN"/>
    <property type="match status" value="1"/>
</dbReference>
<dbReference type="PANTHER" id="PTHR11893">
    <property type="entry name" value="INNEXIN"/>
    <property type="match status" value="1"/>
</dbReference>
<feature type="transmembrane region" description="Helical" evidence="9">
    <location>
        <begin position="202"/>
        <end position="226"/>
    </location>
</feature>
<dbReference type="GO" id="GO:0005886">
    <property type="term" value="C:plasma membrane"/>
    <property type="evidence" value="ECO:0007669"/>
    <property type="project" value="UniProtKB-SubCell"/>
</dbReference>
<evidence type="ECO:0000256" key="8">
    <source>
        <dbReference type="ARBA" id="ARBA00023303"/>
    </source>
</evidence>
<comment type="similarity">
    <text evidence="9">Belongs to the pannexin family.</text>
</comment>
<evidence type="ECO:0000313" key="10">
    <source>
        <dbReference type="EMBL" id="CAF4057301.1"/>
    </source>
</evidence>
<comment type="function">
    <text evidence="9">Structural component of the gap junctions.</text>
</comment>
<comment type="subcellular location">
    <subcellularLocation>
        <location evidence="1 9">Cell membrane</location>
        <topology evidence="1 9">Multi-pass membrane protein</topology>
    </subcellularLocation>
</comment>
<protein>
    <recommendedName>
        <fullName evidence="9">Innexin</fullName>
    </recommendedName>
</protein>
<organism evidence="10 11">
    <name type="scientific">Rotaria magnacalcarata</name>
    <dbReference type="NCBI Taxonomy" id="392030"/>
    <lineage>
        <taxon>Eukaryota</taxon>
        <taxon>Metazoa</taxon>
        <taxon>Spiralia</taxon>
        <taxon>Gnathifera</taxon>
        <taxon>Rotifera</taxon>
        <taxon>Eurotatoria</taxon>
        <taxon>Bdelloidea</taxon>
        <taxon>Philodinida</taxon>
        <taxon>Philodinidae</taxon>
        <taxon>Rotaria</taxon>
    </lineage>
</organism>
<keyword evidence="4 9" id="KW-0812">Transmembrane</keyword>
<reference evidence="10" key="1">
    <citation type="submission" date="2021-02" db="EMBL/GenBank/DDBJ databases">
        <authorList>
            <person name="Nowell W R."/>
        </authorList>
    </citation>
    <scope>NUCLEOTIDE SEQUENCE</scope>
</reference>
<evidence type="ECO:0000256" key="6">
    <source>
        <dbReference type="ARBA" id="ARBA00023065"/>
    </source>
</evidence>
<feature type="transmembrane region" description="Helical" evidence="9">
    <location>
        <begin position="97"/>
        <end position="119"/>
    </location>
</feature>
<evidence type="ECO:0000256" key="5">
    <source>
        <dbReference type="ARBA" id="ARBA00022989"/>
    </source>
</evidence>
<dbReference type="Proteomes" id="UP000663842">
    <property type="component" value="Unassembled WGS sequence"/>
</dbReference>
<feature type="transmembrane region" description="Helical" evidence="9">
    <location>
        <begin position="297"/>
        <end position="317"/>
    </location>
</feature>